<evidence type="ECO:0000256" key="9">
    <source>
        <dbReference type="ARBA" id="ARBA00023277"/>
    </source>
</evidence>
<keyword evidence="5" id="KW-0021">Allosteric enzyme</keyword>
<evidence type="ECO:0000256" key="5">
    <source>
        <dbReference type="ARBA" id="ARBA00022533"/>
    </source>
</evidence>
<gene>
    <name evidence="12" type="ORF">SZ63_08480</name>
</gene>
<dbReference type="SUPFAM" id="SSF53756">
    <property type="entry name" value="UDP-Glycosyltransferase/glycogen phosphorylase"/>
    <property type="match status" value="1"/>
</dbReference>
<dbReference type="STRING" id="1550566.SZ63_08480"/>
<evidence type="ECO:0000256" key="7">
    <source>
        <dbReference type="ARBA" id="ARBA00022679"/>
    </source>
</evidence>
<evidence type="ECO:0000256" key="8">
    <source>
        <dbReference type="ARBA" id="ARBA00022898"/>
    </source>
</evidence>
<sequence>MEHSIPNQFDHVPERISGLVDLAYNLWWSWNAEARILFKQLNHQAWKASVHNPVRMLREIPVEFLNRAAADPAYCHRYDIVMHRFRKYMSAAGTWFSEEYADRPPLTVAYFSAEYGLHHSLPIYAGGLGFLAGDHLKEASDLGLPMVAVGFLYSQGYLHQQIDHDGWQEDVTEPLDRDAAPVTPVLDADGEDLVVRVPHIDPPIYVAVRKVQVGRIPLYLLDTDIPCNDPENRGISSRLYAGDREQRLRQEIVLGIGGRKVLHALGIEYAAVHLNEGHPAFALLERIRERVERGMEFEEALEEVRATSVFTTHTPVPAGHDVFSVDLIDRYFAPYYAALGIDRIRFLQLGVHPESPASGFNMTAFALRASAHHNGVSRANGAVACDMWKCLWPGPAEATVPIDYVTNGVHVPTWLNTRMKALYDRHIGPTSPDWLSEHDDPVVWELVDEIPDAELWQLHLWLKAKLINRLRERERLRWTTRTGGASSSAVEGAFLNPSVLTIGFARRFSTYKRAYLIFEDLERLKRILNNPWQPVQIIFAGKAHPSDNEGKQVLQQIYRYTQDPGFGGRVAFIEDYNDQVAQYLVHGVDIWLNNPLPPMEASGTSGMKASLNGVLNLSILDGWWIEGYNGRNGWAFGETAADCEARDGIDAAAIYGLLENEVVPLYYDRSIDDIPHGWVKMMKESIKSNGPRFSSRRMVKEYVARYYPSLLKGAGAAYARYPATAKSRQLPAWKSQVQGKGADDLFSP</sequence>
<dbReference type="GO" id="GO:0030170">
    <property type="term" value="F:pyridoxal phosphate binding"/>
    <property type="evidence" value="ECO:0007669"/>
    <property type="project" value="InterPro"/>
</dbReference>
<feature type="modified residue" description="N6-(pyridoxal phosphate)lysine" evidence="10">
    <location>
        <position position="608"/>
    </location>
</feature>
<comment type="similarity">
    <text evidence="3">Belongs to the glycogen phosphorylase family.</text>
</comment>
<dbReference type="GO" id="GO:0005975">
    <property type="term" value="P:carbohydrate metabolic process"/>
    <property type="evidence" value="ECO:0007669"/>
    <property type="project" value="InterPro"/>
</dbReference>
<dbReference type="Proteomes" id="UP000035301">
    <property type="component" value="Unassembled WGS sequence"/>
</dbReference>
<dbReference type="PROSITE" id="PS00102">
    <property type="entry name" value="PHOSPHORYLASE"/>
    <property type="match status" value="1"/>
</dbReference>
<dbReference type="Pfam" id="PF11897">
    <property type="entry name" value="DUF3417"/>
    <property type="match status" value="1"/>
</dbReference>
<dbReference type="PATRIC" id="fig|1550566.3.peg.1851"/>
<evidence type="ECO:0000256" key="4">
    <source>
        <dbReference type="ARBA" id="ARBA00012591"/>
    </source>
</evidence>
<dbReference type="InterPro" id="IPR024517">
    <property type="entry name" value="Glycogen_phosphorylase_DUF3417"/>
</dbReference>
<proteinExistence type="inferred from homology"/>
<evidence type="ECO:0000259" key="11">
    <source>
        <dbReference type="Pfam" id="PF11897"/>
    </source>
</evidence>
<dbReference type="InterPro" id="IPR035090">
    <property type="entry name" value="Pyridoxal_P_attach_site"/>
</dbReference>
<keyword evidence="13" id="KW-1185">Reference proteome</keyword>
<dbReference type="PANTHER" id="PTHR42655:SF1">
    <property type="entry name" value="GLYCOGEN PHOSPHORYLASE"/>
    <property type="match status" value="1"/>
</dbReference>
<dbReference type="Pfam" id="PF00343">
    <property type="entry name" value="Phosphorylase"/>
    <property type="match status" value="1"/>
</dbReference>
<dbReference type="InterPro" id="IPR052182">
    <property type="entry name" value="Glycogen/Maltodextrin_Phosph"/>
</dbReference>
<reference evidence="12 13" key="1">
    <citation type="journal article" date="2015" name="Int. J. Syst. Evol. Microbiol.">
        <title>Methanoculleus sediminis sp. nov., a methanogen from sediments near a submarine mud volcano.</title>
        <authorList>
            <person name="Chen S.C."/>
            <person name="Chen M.F."/>
            <person name="Lai M.C."/>
            <person name="Weng C.Y."/>
            <person name="Wu S.Y."/>
            <person name="Lin S."/>
            <person name="Yang T.F."/>
            <person name="Chen P.C."/>
        </authorList>
    </citation>
    <scope>NUCLEOTIDE SEQUENCE [LARGE SCALE GENOMIC DNA]</scope>
    <source>
        <strain evidence="12 13">S3Fa</strain>
    </source>
</reference>
<protein>
    <recommendedName>
        <fullName evidence="4">glycogen phosphorylase</fullName>
        <ecNumber evidence="4">2.4.1.1</ecNumber>
    </recommendedName>
</protein>
<dbReference type="AlphaFoldDB" id="A0A0H1QYV4"/>
<organism evidence="12 13">
    <name type="scientific">Methanoculleus sediminis</name>
    <dbReference type="NCBI Taxonomy" id="1550566"/>
    <lineage>
        <taxon>Archaea</taxon>
        <taxon>Methanobacteriati</taxon>
        <taxon>Methanobacteriota</taxon>
        <taxon>Stenosarchaea group</taxon>
        <taxon>Methanomicrobia</taxon>
        <taxon>Methanomicrobiales</taxon>
        <taxon>Methanomicrobiaceae</taxon>
        <taxon>Methanoculleus</taxon>
    </lineage>
</organism>
<evidence type="ECO:0000256" key="10">
    <source>
        <dbReference type="PIRSR" id="PIRSR000460-1"/>
    </source>
</evidence>
<name>A0A0H1QYV4_9EURY</name>
<evidence type="ECO:0000256" key="6">
    <source>
        <dbReference type="ARBA" id="ARBA00022676"/>
    </source>
</evidence>
<keyword evidence="7" id="KW-0808">Transferase</keyword>
<dbReference type="PANTHER" id="PTHR42655">
    <property type="entry name" value="GLYCOGEN PHOSPHORYLASE"/>
    <property type="match status" value="1"/>
</dbReference>
<dbReference type="RefSeq" id="WP_048184186.1">
    <property type="nucleotide sequence ID" value="NZ_JXOJ01000003.1"/>
</dbReference>
<dbReference type="NCBIfam" id="TIGR02094">
    <property type="entry name" value="more_P_ylases"/>
    <property type="match status" value="1"/>
</dbReference>
<dbReference type="EMBL" id="JXOJ01000003">
    <property type="protein sequence ID" value="KLK88009.1"/>
    <property type="molecule type" value="Genomic_DNA"/>
</dbReference>
<comment type="cofactor">
    <cofactor evidence="2">
        <name>pyridoxal 5'-phosphate</name>
        <dbReference type="ChEBI" id="CHEBI:597326"/>
    </cofactor>
</comment>
<evidence type="ECO:0000313" key="12">
    <source>
        <dbReference type="EMBL" id="KLK88009.1"/>
    </source>
</evidence>
<keyword evidence="9" id="KW-0119">Carbohydrate metabolism</keyword>
<evidence type="ECO:0000256" key="1">
    <source>
        <dbReference type="ARBA" id="ARBA00001275"/>
    </source>
</evidence>
<dbReference type="Gene3D" id="3.40.50.2000">
    <property type="entry name" value="Glycogen Phosphorylase B"/>
    <property type="match status" value="2"/>
</dbReference>
<feature type="domain" description="DUF3417" evidence="11">
    <location>
        <begin position="12"/>
        <end position="121"/>
    </location>
</feature>
<keyword evidence="8 10" id="KW-0663">Pyridoxal phosphate</keyword>
<evidence type="ECO:0000256" key="2">
    <source>
        <dbReference type="ARBA" id="ARBA00001933"/>
    </source>
</evidence>
<comment type="catalytic activity">
    <reaction evidence="1">
        <text>[(1-&gt;4)-alpha-D-glucosyl](n) + phosphate = [(1-&gt;4)-alpha-D-glucosyl](n-1) + alpha-D-glucose 1-phosphate</text>
        <dbReference type="Rhea" id="RHEA:41732"/>
        <dbReference type="Rhea" id="RHEA-COMP:9584"/>
        <dbReference type="Rhea" id="RHEA-COMP:9586"/>
        <dbReference type="ChEBI" id="CHEBI:15444"/>
        <dbReference type="ChEBI" id="CHEBI:43474"/>
        <dbReference type="ChEBI" id="CHEBI:58601"/>
        <dbReference type="EC" id="2.4.1.1"/>
    </reaction>
</comment>
<dbReference type="InterPro" id="IPR011834">
    <property type="entry name" value="Agluc_phsphrylas"/>
</dbReference>
<dbReference type="InterPro" id="IPR000811">
    <property type="entry name" value="Glyco_trans_35"/>
</dbReference>
<dbReference type="PIRSF" id="PIRSF000460">
    <property type="entry name" value="Pprylas_GlgP"/>
    <property type="match status" value="1"/>
</dbReference>
<keyword evidence="6" id="KW-0328">Glycosyltransferase</keyword>
<dbReference type="OrthoDB" id="17863at2157"/>
<evidence type="ECO:0000256" key="3">
    <source>
        <dbReference type="ARBA" id="ARBA00006047"/>
    </source>
</evidence>
<dbReference type="GO" id="GO:0008184">
    <property type="term" value="F:glycogen phosphorylase activity"/>
    <property type="evidence" value="ECO:0007669"/>
    <property type="project" value="InterPro"/>
</dbReference>
<comment type="caution">
    <text evidence="12">The sequence shown here is derived from an EMBL/GenBank/DDBJ whole genome shotgun (WGS) entry which is preliminary data.</text>
</comment>
<evidence type="ECO:0000313" key="13">
    <source>
        <dbReference type="Proteomes" id="UP000035301"/>
    </source>
</evidence>
<dbReference type="EC" id="2.4.1.1" evidence="4"/>
<accession>A0A0H1QYV4</accession>